<accession>A0A0M9GMU6</accession>
<evidence type="ECO:0000256" key="6">
    <source>
        <dbReference type="RuleBase" id="RU363076"/>
    </source>
</evidence>
<reference evidence="7 8" key="1">
    <citation type="submission" date="2015-01" db="EMBL/GenBank/DDBJ databases">
        <title>Ahrensia donghaiensis sp. nov., a novel dimethylsulphoniopropionate-cleavage bacterium isolated from seawater and emended descriptions of the genus Ahrensia and Ahrensia kielensis.</title>
        <authorList>
            <person name="Liu J."/>
        </authorList>
    </citation>
    <scope>NUCLEOTIDE SEQUENCE [LARGE SCALE GENOMIC DNA]</scope>
    <source>
        <strain evidence="7 8">LZD062</strain>
    </source>
</reference>
<dbReference type="PANTHER" id="PTHR23427">
    <property type="entry name" value="SURFEIT LOCUS PROTEIN"/>
    <property type="match status" value="1"/>
</dbReference>
<evidence type="ECO:0000256" key="2">
    <source>
        <dbReference type="ARBA" id="ARBA00007165"/>
    </source>
</evidence>
<keyword evidence="3 6" id="KW-0812">Transmembrane</keyword>
<comment type="similarity">
    <text evidence="2 6">Belongs to the SURF1 family.</text>
</comment>
<keyword evidence="8" id="KW-1185">Reference proteome</keyword>
<dbReference type="InterPro" id="IPR045214">
    <property type="entry name" value="Surf1/Surf4"/>
</dbReference>
<feature type="transmembrane region" description="Helical" evidence="6">
    <location>
        <begin position="14"/>
        <end position="35"/>
    </location>
</feature>
<dbReference type="Proteomes" id="UP000038011">
    <property type="component" value="Unassembled WGS sequence"/>
</dbReference>
<dbReference type="EMBL" id="JXMU01000013">
    <property type="protein sequence ID" value="KPB01156.1"/>
    <property type="molecule type" value="Genomic_DNA"/>
</dbReference>
<keyword evidence="4 6" id="KW-1133">Transmembrane helix</keyword>
<dbReference type="PATRIC" id="fig|1514904.3.peg.765"/>
<evidence type="ECO:0000313" key="8">
    <source>
        <dbReference type="Proteomes" id="UP000038011"/>
    </source>
</evidence>
<organism evidence="7 8">
    <name type="scientific">Ahrensia marina</name>
    <dbReference type="NCBI Taxonomy" id="1514904"/>
    <lineage>
        <taxon>Bacteria</taxon>
        <taxon>Pseudomonadati</taxon>
        <taxon>Pseudomonadota</taxon>
        <taxon>Alphaproteobacteria</taxon>
        <taxon>Hyphomicrobiales</taxon>
        <taxon>Ahrensiaceae</taxon>
        <taxon>Ahrensia</taxon>
    </lineage>
</organism>
<dbReference type="PANTHER" id="PTHR23427:SF2">
    <property type="entry name" value="SURFEIT LOCUS PROTEIN 1"/>
    <property type="match status" value="1"/>
</dbReference>
<dbReference type="InterPro" id="IPR002994">
    <property type="entry name" value="Surf1/Shy1"/>
</dbReference>
<evidence type="ECO:0000256" key="4">
    <source>
        <dbReference type="ARBA" id="ARBA00022989"/>
    </source>
</evidence>
<dbReference type="CDD" id="cd06662">
    <property type="entry name" value="SURF1"/>
    <property type="match status" value="1"/>
</dbReference>
<dbReference type="PROSITE" id="PS50895">
    <property type="entry name" value="SURF1"/>
    <property type="match status" value="1"/>
</dbReference>
<dbReference type="STRING" id="1514904.SU32_09675"/>
<gene>
    <name evidence="7" type="ORF">SU32_09675</name>
</gene>
<evidence type="ECO:0000256" key="3">
    <source>
        <dbReference type="ARBA" id="ARBA00022692"/>
    </source>
</evidence>
<sequence>MTAQATTEKKSKTWLWLALISGAIVLAILLSLGTWQVKRLAWKENLLATIEERTEAKPVELSELLKRYEAGEDIEYLPVETEGYFDHDNEQHFFATFDGMSGYYVYSPLMIDKDRYIFVNRGFVPFELKEPNARPETLVSFSQDVVGLARKAPKDKAGWVVPENDLEKNIFHWKDLDAMIGRTGKPAEQFLPFFIDQNRNANRAQLPYGGVTIINLPNNHLQYAITWYGLALTLVGVLGYYLIRYRRGS</sequence>
<dbReference type="GO" id="GO:0005886">
    <property type="term" value="C:plasma membrane"/>
    <property type="evidence" value="ECO:0007669"/>
    <property type="project" value="UniProtKB-SubCell"/>
</dbReference>
<comment type="caution">
    <text evidence="7">The sequence shown here is derived from an EMBL/GenBank/DDBJ whole genome shotgun (WGS) entry which is preliminary data.</text>
</comment>
<dbReference type="Pfam" id="PF02104">
    <property type="entry name" value="SURF1"/>
    <property type="match status" value="1"/>
</dbReference>
<dbReference type="AlphaFoldDB" id="A0A0M9GMU6"/>
<evidence type="ECO:0000256" key="5">
    <source>
        <dbReference type="ARBA" id="ARBA00023136"/>
    </source>
</evidence>
<dbReference type="OrthoDB" id="6079986at2"/>
<protein>
    <recommendedName>
        <fullName evidence="6">SURF1-like protein</fullName>
    </recommendedName>
</protein>
<keyword evidence="6" id="KW-1003">Cell membrane</keyword>
<feature type="transmembrane region" description="Helical" evidence="6">
    <location>
        <begin position="225"/>
        <end position="243"/>
    </location>
</feature>
<dbReference type="RefSeq" id="WP_053999156.1">
    <property type="nucleotide sequence ID" value="NZ_JXMU01000013.1"/>
</dbReference>
<keyword evidence="5 6" id="KW-0472">Membrane</keyword>
<evidence type="ECO:0000313" key="7">
    <source>
        <dbReference type="EMBL" id="KPB01156.1"/>
    </source>
</evidence>
<comment type="subcellular location">
    <subcellularLocation>
        <location evidence="6">Cell membrane</location>
        <topology evidence="6">Multi-pass membrane protein</topology>
    </subcellularLocation>
    <subcellularLocation>
        <location evidence="1">Membrane</location>
    </subcellularLocation>
</comment>
<evidence type="ECO:0000256" key="1">
    <source>
        <dbReference type="ARBA" id="ARBA00004370"/>
    </source>
</evidence>
<name>A0A0M9GMU6_9HYPH</name>
<proteinExistence type="inferred from homology"/>